<keyword evidence="2" id="KW-0472">Membrane</keyword>
<comment type="caution">
    <text evidence="3">The sequence shown here is derived from an EMBL/GenBank/DDBJ whole genome shotgun (WGS) entry which is preliminary data.</text>
</comment>
<gene>
    <name evidence="3" type="ORF">ILYODFUR_016533</name>
</gene>
<dbReference type="Proteomes" id="UP001482620">
    <property type="component" value="Unassembled WGS sequence"/>
</dbReference>
<feature type="transmembrane region" description="Helical" evidence="2">
    <location>
        <begin position="12"/>
        <end position="31"/>
    </location>
</feature>
<evidence type="ECO:0000313" key="3">
    <source>
        <dbReference type="EMBL" id="MEQ2244378.1"/>
    </source>
</evidence>
<dbReference type="EMBL" id="JAHRIQ010071022">
    <property type="protein sequence ID" value="MEQ2244378.1"/>
    <property type="molecule type" value="Genomic_DNA"/>
</dbReference>
<proteinExistence type="predicted"/>
<name>A0ABV0UJQ4_9TELE</name>
<sequence>MAEAMAAEALPPVVSVVRCGAINATVYSWIFLLKRHWKCFKNYMIVILGSRGILTALGQYSVPVTAGQRVNLPRLKNTSRPISRRLWHIISSNSATISAGSETGRRARCPAINPANQLTVRRETKKQAFSSQDERTPGKDGTVWTVVGEEESRGRRQSQNALTERQIQDAHTTFLCLVDTEMLIHVQGCRVADARRVLGDASSSDMSVDELKACLALVYVLKVKGGRNMELYSFWSD</sequence>
<evidence type="ECO:0000256" key="1">
    <source>
        <dbReference type="SAM" id="MobiDB-lite"/>
    </source>
</evidence>
<protein>
    <submittedName>
        <fullName evidence="3">Uncharacterized protein</fullName>
    </submittedName>
</protein>
<keyword evidence="4" id="KW-1185">Reference proteome</keyword>
<keyword evidence="2" id="KW-1133">Transmembrane helix</keyword>
<evidence type="ECO:0000256" key="2">
    <source>
        <dbReference type="SAM" id="Phobius"/>
    </source>
</evidence>
<evidence type="ECO:0000313" key="4">
    <source>
        <dbReference type="Proteomes" id="UP001482620"/>
    </source>
</evidence>
<keyword evidence="2" id="KW-0812">Transmembrane</keyword>
<organism evidence="3 4">
    <name type="scientific">Ilyodon furcidens</name>
    <name type="common">goldbreast splitfin</name>
    <dbReference type="NCBI Taxonomy" id="33524"/>
    <lineage>
        <taxon>Eukaryota</taxon>
        <taxon>Metazoa</taxon>
        <taxon>Chordata</taxon>
        <taxon>Craniata</taxon>
        <taxon>Vertebrata</taxon>
        <taxon>Euteleostomi</taxon>
        <taxon>Actinopterygii</taxon>
        <taxon>Neopterygii</taxon>
        <taxon>Teleostei</taxon>
        <taxon>Neoteleostei</taxon>
        <taxon>Acanthomorphata</taxon>
        <taxon>Ovalentaria</taxon>
        <taxon>Atherinomorphae</taxon>
        <taxon>Cyprinodontiformes</taxon>
        <taxon>Goodeidae</taxon>
        <taxon>Ilyodon</taxon>
    </lineage>
</organism>
<feature type="compositionally biased region" description="Basic and acidic residues" evidence="1">
    <location>
        <begin position="122"/>
        <end position="138"/>
    </location>
</feature>
<accession>A0ABV0UJQ4</accession>
<reference evidence="3 4" key="1">
    <citation type="submission" date="2021-06" db="EMBL/GenBank/DDBJ databases">
        <authorList>
            <person name="Palmer J.M."/>
        </authorList>
    </citation>
    <scope>NUCLEOTIDE SEQUENCE [LARGE SCALE GENOMIC DNA]</scope>
    <source>
        <strain evidence="4">if_2019</strain>
        <tissue evidence="3">Muscle</tissue>
    </source>
</reference>
<feature type="transmembrane region" description="Helical" evidence="2">
    <location>
        <begin position="43"/>
        <end position="62"/>
    </location>
</feature>
<feature type="region of interest" description="Disordered" evidence="1">
    <location>
        <begin position="122"/>
        <end position="141"/>
    </location>
</feature>